<feature type="region of interest" description="Disordered" evidence="1">
    <location>
        <begin position="53"/>
        <end position="91"/>
    </location>
</feature>
<comment type="caution">
    <text evidence="2">The sequence shown here is derived from an EMBL/GenBank/DDBJ whole genome shotgun (WGS) entry which is preliminary data.</text>
</comment>
<feature type="compositionally biased region" description="Acidic residues" evidence="1">
    <location>
        <begin position="63"/>
        <end position="91"/>
    </location>
</feature>
<dbReference type="InterPro" id="IPR011990">
    <property type="entry name" value="TPR-like_helical_dom_sf"/>
</dbReference>
<dbReference type="SUPFAM" id="SSF48452">
    <property type="entry name" value="TPR-like"/>
    <property type="match status" value="1"/>
</dbReference>
<feature type="non-terminal residue" evidence="2">
    <location>
        <position position="91"/>
    </location>
</feature>
<organism evidence="2 3">
    <name type="scientific">Podila minutissima</name>
    <dbReference type="NCBI Taxonomy" id="64525"/>
    <lineage>
        <taxon>Eukaryota</taxon>
        <taxon>Fungi</taxon>
        <taxon>Fungi incertae sedis</taxon>
        <taxon>Mucoromycota</taxon>
        <taxon>Mortierellomycotina</taxon>
        <taxon>Mortierellomycetes</taxon>
        <taxon>Mortierellales</taxon>
        <taxon>Mortierellaceae</taxon>
        <taxon>Podila</taxon>
    </lineage>
</organism>
<dbReference type="AlphaFoldDB" id="A0A9P5VKD8"/>
<sequence length="91" mass="10169">LLDKAIEILTKAEEMQGEPGDAKTLETDEDSIMDAYNAATDRLRRALELDPSNSALRKQLDAIEAESGDGDDYEDEDEFEEGAEEEEEDDK</sequence>
<evidence type="ECO:0000256" key="1">
    <source>
        <dbReference type="SAM" id="MobiDB-lite"/>
    </source>
</evidence>
<dbReference type="Proteomes" id="UP000696485">
    <property type="component" value="Unassembled WGS sequence"/>
</dbReference>
<gene>
    <name evidence="2" type="ORF">BG006_007941</name>
</gene>
<accession>A0A9P5VKD8</accession>
<protein>
    <submittedName>
        <fullName evidence="2">Uncharacterized protein</fullName>
    </submittedName>
</protein>
<name>A0A9P5VKD8_9FUNG</name>
<keyword evidence="3" id="KW-1185">Reference proteome</keyword>
<dbReference type="EMBL" id="JAAAUY010000518">
    <property type="protein sequence ID" value="KAF9328951.1"/>
    <property type="molecule type" value="Genomic_DNA"/>
</dbReference>
<reference evidence="2" key="1">
    <citation type="journal article" date="2020" name="Fungal Divers.">
        <title>Resolving the Mortierellaceae phylogeny through synthesis of multi-gene phylogenetics and phylogenomics.</title>
        <authorList>
            <person name="Vandepol N."/>
            <person name="Liber J."/>
            <person name="Desiro A."/>
            <person name="Na H."/>
            <person name="Kennedy M."/>
            <person name="Barry K."/>
            <person name="Grigoriev I.V."/>
            <person name="Miller A.N."/>
            <person name="O'Donnell K."/>
            <person name="Stajich J.E."/>
            <person name="Bonito G."/>
        </authorList>
    </citation>
    <scope>NUCLEOTIDE SEQUENCE</scope>
    <source>
        <strain evidence="2">NVP1</strain>
    </source>
</reference>
<evidence type="ECO:0000313" key="3">
    <source>
        <dbReference type="Proteomes" id="UP000696485"/>
    </source>
</evidence>
<proteinExistence type="predicted"/>
<evidence type="ECO:0000313" key="2">
    <source>
        <dbReference type="EMBL" id="KAF9328951.1"/>
    </source>
</evidence>